<evidence type="ECO:0000256" key="3">
    <source>
        <dbReference type="ARBA" id="ARBA00022840"/>
    </source>
</evidence>
<proteinExistence type="predicted"/>
<keyword evidence="2" id="KW-0547">Nucleotide-binding</keyword>
<evidence type="ECO:0000259" key="4">
    <source>
        <dbReference type="PROSITE" id="PS50893"/>
    </source>
</evidence>
<dbReference type="Proteomes" id="UP000316217">
    <property type="component" value="Unassembled WGS sequence"/>
</dbReference>
<evidence type="ECO:0000313" key="5">
    <source>
        <dbReference type="EMBL" id="RZN60644.1"/>
    </source>
</evidence>
<keyword evidence="1" id="KW-0813">Transport</keyword>
<evidence type="ECO:0000256" key="1">
    <source>
        <dbReference type="ARBA" id="ARBA00022448"/>
    </source>
</evidence>
<dbReference type="CDD" id="cd03230">
    <property type="entry name" value="ABC_DR_subfamily_A"/>
    <property type="match status" value="1"/>
</dbReference>
<accession>A0A520KIY2</accession>
<sequence length="253" mass="27883">MLSYVNVTKKYGEITALDNVTVEFKSGVVNALLGPNGSGKSTMMKIAIGLIKPDSGSVSVDGVDPSRDPVSARRIIGYSPEEIVLYESLTPAELFSFVGSIYRIPKDIVKERINQLIRLFKLEEHMGKLIGELSHGNRRKVSLVLSLLHEPRVLLLDEPFSGLDPQAGRILKELMRKHARDGRTVVFSTHILEIAEAVAENIVIMSNGRVVGSGSPDELKKRLSVSDMESAFLKATGLSEEVREMIRILWGSE</sequence>
<dbReference type="GO" id="GO:0005524">
    <property type="term" value="F:ATP binding"/>
    <property type="evidence" value="ECO:0007669"/>
    <property type="project" value="UniProtKB-KW"/>
</dbReference>
<dbReference type="InterPro" id="IPR003439">
    <property type="entry name" value="ABC_transporter-like_ATP-bd"/>
</dbReference>
<dbReference type="SUPFAM" id="SSF52540">
    <property type="entry name" value="P-loop containing nucleoside triphosphate hydrolases"/>
    <property type="match status" value="1"/>
</dbReference>
<dbReference type="PANTHER" id="PTHR42939:SF1">
    <property type="entry name" value="ABC TRANSPORTER ATP-BINDING PROTEIN ALBC-RELATED"/>
    <property type="match status" value="1"/>
</dbReference>
<gene>
    <name evidence="5" type="ORF">EF810_05565</name>
</gene>
<comment type="caution">
    <text evidence="5">The sequence shown here is derived from an EMBL/GenBank/DDBJ whole genome shotgun (WGS) entry which is preliminary data.</text>
</comment>
<dbReference type="PROSITE" id="PS00211">
    <property type="entry name" value="ABC_TRANSPORTER_1"/>
    <property type="match status" value="1"/>
</dbReference>
<dbReference type="PANTHER" id="PTHR42939">
    <property type="entry name" value="ABC TRANSPORTER ATP-BINDING PROTEIN ALBC-RELATED"/>
    <property type="match status" value="1"/>
</dbReference>
<dbReference type="SMART" id="SM00382">
    <property type="entry name" value="AAA"/>
    <property type="match status" value="1"/>
</dbReference>
<evidence type="ECO:0000256" key="2">
    <source>
        <dbReference type="ARBA" id="ARBA00022741"/>
    </source>
</evidence>
<dbReference type="InterPro" id="IPR017871">
    <property type="entry name" value="ABC_transporter-like_CS"/>
</dbReference>
<name>A0A520KIY2_9CREN</name>
<dbReference type="Gene3D" id="3.40.50.300">
    <property type="entry name" value="P-loop containing nucleotide triphosphate hydrolases"/>
    <property type="match status" value="1"/>
</dbReference>
<dbReference type="InterPro" id="IPR027417">
    <property type="entry name" value="P-loop_NTPase"/>
</dbReference>
<dbReference type="InterPro" id="IPR003593">
    <property type="entry name" value="AAA+_ATPase"/>
</dbReference>
<protein>
    <submittedName>
        <fullName evidence="5">ABC transporter ATP-binding protein</fullName>
    </submittedName>
</protein>
<dbReference type="GO" id="GO:0016887">
    <property type="term" value="F:ATP hydrolysis activity"/>
    <property type="evidence" value="ECO:0007669"/>
    <property type="project" value="InterPro"/>
</dbReference>
<keyword evidence="3 5" id="KW-0067">ATP-binding</keyword>
<dbReference type="Pfam" id="PF00005">
    <property type="entry name" value="ABC_tran"/>
    <property type="match status" value="1"/>
</dbReference>
<dbReference type="InterPro" id="IPR051782">
    <property type="entry name" value="ABC_Transporter_VariousFunc"/>
</dbReference>
<dbReference type="AlphaFoldDB" id="A0A520KIY2"/>
<organism evidence="5 6">
    <name type="scientific">Candidatus Methanodesulfokora washburnensis</name>
    <dbReference type="NCBI Taxonomy" id="2478471"/>
    <lineage>
        <taxon>Archaea</taxon>
        <taxon>Thermoproteota</taxon>
        <taxon>Candidatus Korarchaeia</taxon>
        <taxon>Candidatus Korarchaeia incertae sedis</taxon>
        <taxon>Candidatus Methanodesulfokora</taxon>
    </lineage>
</organism>
<dbReference type="EMBL" id="RXII01000085">
    <property type="protein sequence ID" value="RZN60644.1"/>
    <property type="molecule type" value="Genomic_DNA"/>
</dbReference>
<reference evidence="5 6" key="1">
    <citation type="journal article" date="2019" name="Nat. Microbiol.">
        <title>Wide diversity of methane and short-chain alkane metabolisms in uncultured archaea.</title>
        <authorList>
            <person name="Borrel G."/>
            <person name="Adam P.S."/>
            <person name="McKay L.J."/>
            <person name="Chen L.X."/>
            <person name="Sierra-Garcia I.N."/>
            <person name="Sieber C.M."/>
            <person name="Letourneur Q."/>
            <person name="Ghozlane A."/>
            <person name="Andersen G.L."/>
            <person name="Li W.J."/>
            <person name="Hallam S.J."/>
            <person name="Muyzer G."/>
            <person name="de Oliveira V.M."/>
            <person name="Inskeep W.P."/>
            <person name="Banfield J.F."/>
            <person name="Gribaldo S."/>
        </authorList>
    </citation>
    <scope>NUCLEOTIDE SEQUENCE [LARGE SCALE GENOMIC DNA]</scope>
    <source>
        <strain evidence="5">NM4</strain>
    </source>
</reference>
<dbReference type="PROSITE" id="PS50893">
    <property type="entry name" value="ABC_TRANSPORTER_2"/>
    <property type="match status" value="1"/>
</dbReference>
<evidence type="ECO:0000313" key="6">
    <source>
        <dbReference type="Proteomes" id="UP000316217"/>
    </source>
</evidence>
<feature type="domain" description="ABC transporter" evidence="4">
    <location>
        <begin position="2"/>
        <end position="232"/>
    </location>
</feature>